<dbReference type="InterPro" id="IPR045828">
    <property type="entry name" value="PKD_Bacteroidetes"/>
</dbReference>
<dbReference type="CDD" id="cd00146">
    <property type="entry name" value="PKD"/>
    <property type="match status" value="1"/>
</dbReference>
<dbReference type="PROSITE" id="PS50093">
    <property type="entry name" value="PKD"/>
    <property type="match status" value="1"/>
</dbReference>
<dbReference type="InterPro" id="IPR022409">
    <property type="entry name" value="PKD/Chitinase_dom"/>
</dbReference>
<dbReference type="Gene3D" id="2.60.40.10">
    <property type="entry name" value="Immunoglobulins"/>
    <property type="match status" value="1"/>
</dbReference>
<organism evidence="2 3">
    <name type="scientific">Neolewinella aurantiaca</name>
    <dbReference type="NCBI Taxonomy" id="2602767"/>
    <lineage>
        <taxon>Bacteria</taxon>
        <taxon>Pseudomonadati</taxon>
        <taxon>Bacteroidota</taxon>
        <taxon>Saprospiria</taxon>
        <taxon>Saprospirales</taxon>
        <taxon>Lewinellaceae</taxon>
        <taxon>Neolewinella</taxon>
    </lineage>
</organism>
<accession>A0A5C7FTI1</accession>
<evidence type="ECO:0000313" key="2">
    <source>
        <dbReference type="EMBL" id="TXF88738.1"/>
    </source>
</evidence>
<dbReference type="InterPro" id="IPR013783">
    <property type="entry name" value="Ig-like_fold"/>
</dbReference>
<reference evidence="2 3" key="1">
    <citation type="submission" date="2019-08" db="EMBL/GenBank/DDBJ databases">
        <title>Lewinella sp. strain SSH13 Genome sequencing and assembly.</title>
        <authorList>
            <person name="Kim I."/>
        </authorList>
    </citation>
    <scope>NUCLEOTIDE SEQUENCE [LARGE SCALE GENOMIC DNA]</scope>
    <source>
        <strain evidence="2 3">SSH13</strain>
    </source>
</reference>
<dbReference type="InterPro" id="IPR000601">
    <property type="entry name" value="PKD_dom"/>
</dbReference>
<name>A0A5C7FTI1_9BACT</name>
<dbReference type="SUPFAM" id="SSF49299">
    <property type="entry name" value="PKD domain"/>
    <property type="match status" value="1"/>
</dbReference>
<proteinExistence type="predicted"/>
<protein>
    <recommendedName>
        <fullName evidence="1">PKD domain-containing protein</fullName>
    </recommendedName>
</protein>
<dbReference type="OrthoDB" id="1488304at2"/>
<evidence type="ECO:0000313" key="3">
    <source>
        <dbReference type="Proteomes" id="UP000321907"/>
    </source>
</evidence>
<dbReference type="Pfam" id="PF18911">
    <property type="entry name" value="PKD_4"/>
    <property type="match status" value="1"/>
</dbReference>
<sequence length="3317" mass="347471">MRTHFTHTSRLLRPPGHIHLSLLPLLLLLLLPAWGFAQTTCFTGLNAGDNASYCEGETATLDGGFGTYTGDAAIGNPEAVWSIVSGSGEFEVNGSVQGDGSTATATNFANSANNIAGAIATFTPDPGVTSVVLRLTANTSEPGCNTNEAEDLVLFFDPIHNVPVDAILEGSLVINNGDESSSNTINAETGDVLTLIIDESVVIDNGQQNDDVPLFNVTYGNVGGFLGLPPAGDYDQGDFDNLFADLELTSISCEDATITVSLYTYYDRDGNGELSGDEECPGPVTTIDITVAPRPEPQATIGAVDDILTVCEDDEDVEFIVTGTPFTQVTYTVSYDGGATVPAGPQTLELDATGYSGILVLDANAGTAGEDIVVTLIGQEFLTGPPCPVTISKPLTIEIEALPQITISLLDPDDAVICNANNEGPLTVGIMLSTTSGVGSYTYTTQEFADGNLVYTNPPITRFFSDPDNDGIATAVTNFIFENPVPDGTVMTYLIMGTSIVKNDQNPDCVNDAPDSEVSILIQKESYVVAEINDSEGGTITLSDYSGSSAGDVNEAEVTFCDGETFTLDVTDPTINNAFADIIGSEALLQVGIGDSDGLISAGGASLGIFNFTDNTFSVNEVLDIPNSQTVPSTFSITLTPFMDNDADGLFNDGGSTDDCLGNTLTVTVNVLPAPTVTVEVSEEEVCAGETVTVTITAFESGVASLILDQGGDPILIDVDVPVGADFTGTYTSEELTALTMFTVTTFIGDDANCSATVNQMVMTEVEPLPEASVAADVSVCDDEDATITFTGSAGNNTGFTFTYSVNGATPVSVSTDGTDATVEVTFEPGDLPAGESTISLVSVANKGGLECLNDAEGSVIIGIEDEPIVSCDADDELICSGEDYSFTLTAGSDEESALGNSLYYSVATTTTTTVSTGSGSTEDVQESTEVVIGDASGVTISGSTENMSGFDQTIVISVTPFYVDDSEDDITEIGDACTGETVTCSVTVKTMPMVTFGGTEAVCEGDVAAVIFTGPPNGRALVEVRNEEGDVIFPFVPVFFDDGGTSVVSVPNAPATFEVVLTTVADGPVLGNPDVCINEADFSFTVNITPSPGAEFDEEGTTVCEGDTPVVSLTGTPFAQVEIDSDNDANDQVVSLDENGEGSFTVTAGMDENFTITQISLTTEDGNGDDFTCTAEGDDEFELIVNPAPTGALMTNAILCAGEAPQLKFNIINDVAGPFTIFVNNIEFNGVMSGDVLDFTGTDFETLEVTTLFSLQSISEEGQGLICSDLFDDEPTVSVVVNPIPEATAGETPEVICSGDELQLSVTGAPAAGAEDNDLMFEVTANNAIGDLTAGESITLDAAEAADLNTALGLTGPFINGSNTDPEPVSLTIVPFFEGGAGTGDNEGCATTEGFTDDFAPGLFTLNSVANSTAVVTATTLTLTSGTNGDNGSFADASASVVVAEAGQVNFDYFYDEESTSLTGGFDVILIDIEGNEVLRAGNGTNALNTASGNISEMVMPGMTILFSIEGDFFDVQFRESILEITNFSFVPQCSRCEGDAVNIDFEILPALFADFSSAPERVCEGENAEICIAGTPDATVTVFYDGIYNDVKLDANGDGCFSTVGGLLEDTDFLILGLTTLDDTPQCSFTFEDGLWPTAPVLVTPTPTATVSLEPNTVCANDEAIAEVTGTPNATVTYTYNNITNSVLLDGDGDGEILLSTVNEGTGNIVCHVVLTSISVTDPATGVTCTNDLSDFVTLTVRPLPTGEITAGDPACFGDAVPIYFLPVSDLANNYRLRIIGPDGERNINVVASADEPVFVFDATVAGDYDLVRIADARMDPDVINCVNEGDLSTTTVIIEEKPELRAAITGTVGTANLDSESPIFNTFRALACDEATVNVVFGSSTPVSQTMGGMKINVEVKANDDDQANVGPVDTTVITFEQLNDEDFLDGILDNVADLDVSSIEIVLTPFFENGADAGALEAEDCPGGSLSFFIDILPAVAFEFDDSKSSLTVCEGDDISIAVAGSPGAEVMFTAAGFTLTGDSEDGVVIIDPSGEATITGIAGETGNATVTVNMVMLTTIEGNISRQCMLMDQGVKTILINEVPEAELSVFPEGPICNGDSVDVIVTLVSTTIEDGGSYTFQVGDKLFCTTVGPDGKAEFNSGPLTETTTYELTSIKNDSTGCELNDGTVLSTITVEVEEIPDGSITGTTTSGDVDVAEADSAAAFIICANERIDFEALVASGAIFTDGAESYVSVVVDTPLDFFGLGTGESTVAMPVGNFAAAFSRTFNMISGSPVTITLDATFYNETAPGEGAALDDEECDGTAVSITITINPNPKTVDVMTMTCSGVALDYDLDEAITNGVAGATYTYTVASDDVDVSGLDRTVASDANVTDVFDNFSAGEYTLIYTVTPYGTDGDEDCQGNDFELVVIVKPEPVITAEQTTMACSGDETDCIIRTDNFDHGDITLGDPLSTVVFTLDSVRYSVSVGEDFGPVLNGGVNENAADGDVGDWLLIADDAFFNTTSENVTVTYYLTPVSSEDDGSCVGEQEIIVVTIKPEPVVANTLIKVCSGSIFEIDIVQELTANGVGDLISFERRSLDGRYGTLRAFDRSGDFDTEGDASAGLYNFFGPQGEAMDWNYSGEPLVFDDGVIRDSLVNFIANGPVNIFYDITIANGTNGADEACEGNTFTLQVQVLTPREATLDLINGNSAICAGEPILLNTTFNGTGTPTYEFSVLEADAGVDITLDPSTAGGEVLVDGTGEGNATIMVMITDDLGCVAMATRVVSVGSTPEEMEIVGFEDPCTGDPNFYNIDGADGSTFEWSLSNPAIGTFTNAPAGDNVSITFNNSQGAGPFQLMVTETTAAGCTTTSSLEITIATETTADFSAVQDEADGLTFSFSELAGGGVEAYIWDFGDGTTSNDPNPVHTYAPADTSVMETYTVTLTVLGCSGPVVASKDVTINSTAEEDVIQLFEGINFISFDVAPDDPRFDAIFAGVSGVRRVTTVDNGSATFYQPGAGPFNSLQNAEPGYGYVVIMENDATLTVSGEPIDDSFIRPMGMGINYMAFIPDGQMAAADFWAPFETSPDFKLARTFGNNITPNVQSYFPGFGPFNSMQYTYNGIGYLILNRDDSAPRMQHSEDYEFVYGTVTGVDYTSGDRVEILNEAGNVVGYLSPDQTGLFKATPLYGKVEGEDGSVMGAVEAGEQLSFRYQNQVIDAGLYFQGQFAGTELNLDFTDDEVSEELTVRVQPNPAFEHTTLVLELTVATELSVEALDATGRVVRTLLPRQKLTQGTTTVAWDNLGDFPAGMYHIVVIRDGRIAPELTQRLVKR</sequence>
<keyword evidence="3" id="KW-1185">Reference proteome</keyword>
<feature type="domain" description="PKD" evidence="1">
    <location>
        <begin position="2866"/>
        <end position="2920"/>
    </location>
</feature>
<dbReference type="SMART" id="SM00089">
    <property type="entry name" value="PKD"/>
    <property type="match status" value="2"/>
</dbReference>
<dbReference type="Pfam" id="PF19406">
    <property type="entry name" value="PKD_5"/>
    <property type="match status" value="1"/>
</dbReference>
<comment type="caution">
    <text evidence="2">The sequence shown here is derived from an EMBL/GenBank/DDBJ whole genome shotgun (WGS) entry which is preliminary data.</text>
</comment>
<dbReference type="RefSeq" id="WP_147931341.1">
    <property type="nucleotide sequence ID" value="NZ_VOXD01000020.1"/>
</dbReference>
<dbReference type="EMBL" id="VOXD01000020">
    <property type="protein sequence ID" value="TXF88738.1"/>
    <property type="molecule type" value="Genomic_DNA"/>
</dbReference>
<dbReference type="Proteomes" id="UP000321907">
    <property type="component" value="Unassembled WGS sequence"/>
</dbReference>
<evidence type="ECO:0000259" key="1">
    <source>
        <dbReference type="PROSITE" id="PS50093"/>
    </source>
</evidence>
<gene>
    <name evidence="2" type="ORF">FUA23_13825</name>
</gene>
<dbReference type="InterPro" id="IPR035986">
    <property type="entry name" value="PKD_dom_sf"/>
</dbReference>